<evidence type="ECO:0000313" key="2">
    <source>
        <dbReference type="Proteomes" id="UP000828251"/>
    </source>
</evidence>
<protein>
    <submittedName>
        <fullName evidence="1">Uncharacterized protein</fullName>
    </submittedName>
</protein>
<evidence type="ECO:0000313" key="1">
    <source>
        <dbReference type="EMBL" id="KAH1083329.1"/>
    </source>
</evidence>
<dbReference type="AlphaFoldDB" id="A0A9D3VJK9"/>
<organism evidence="1 2">
    <name type="scientific">Gossypium stocksii</name>
    <dbReference type="NCBI Taxonomy" id="47602"/>
    <lineage>
        <taxon>Eukaryota</taxon>
        <taxon>Viridiplantae</taxon>
        <taxon>Streptophyta</taxon>
        <taxon>Embryophyta</taxon>
        <taxon>Tracheophyta</taxon>
        <taxon>Spermatophyta</taxon>
        <taxon>Magnoliopsida</taxon>
        <taxon>eudicotyledons</taxon>
        <taxon>Gunneridae</taxon>
        <taxon>Pentapetalae</taxon>
        <taxon>rosids</taxon>
        <taxon>malvids</taxon>
        <taxon>Malvales</taxon>
        <taxon>Malvaceae</taxon>
        <taxon>Malvoideae</taxon>
        <taxon>Gossypium</taxon>
    </lineage>
</organism>
<comment type="caution">
    <text evidence="1">The sequence shown here is derived from an EMBL/GenBank/DDBJ whole genome shotgun (WGS) entry which is preliminary data.</text>
</comment>
<keyword evidence="2" id="KW-1185">Reference proteome</keyword>
<dbReference type="Proteomes" id="UP000828251">
    <property type="component" value="Unassembled WGS sequence"/>
</dbReference>
<accession>A0A9D3VJK9</accession>
<dbReference type="EMBL" id="JAIQCV010000007">
    <property type="protein sequence ID" value="KAH1083329.1"/>
    <property type="molecule type" value="Genomic_DNA"/>
</dbReference>
<name>A0A9D3VJK9_9ROSI</name>
<reference evidence="1 2" key="1">
    <citation type="journal article" date="2021" name="Plant Biotechnol. J.">
        <title>Multi-omics assisted identification of the key and species-specific regulatory components of drought-tolerant mechanisms in Gossypium stocksii.</title>
        <authorList>
            <person name="Yu D."/>
            <person name="Ke L."/>
            <person name="Zhang D."/>
            <person name="Wu Y."/>
            <person name="Sun Y."/>
            <person name="Mei J."/>
            <person name="Sun J."/>
            <person name="Sun Y."/>
        </authorList>
    </citation>
    <scope>NUCLEOTIDE SEQUENCE [LARGE SCALE GENOMIC DNA]</scope>
    <source>
        <strain evidence="2">cv. E1</strain>
        <tissue evidence="1">Leaf</tissue>
    </source>
</reference>
<gene>
    <name evidence="1" type="ORF">J1N35_023090</name>
</gene>
<sequence length="69" mass="7693">MEVSKNMSQEEVLAVASSSHFKGRSRRVPTGNDLMIPTTRFKQCKVSAVRDFLPVCSRVAKLQLADLVK</sequence>
<proteinExistence type="predicted"/>